<dbReference type="AlphaFoldDB" id="A0A914YC69"/>
<reference evidence="2" key="1">
    <citation type="submission" date="2022-11" db="UniProtKB">
        <authorList>
            <consortium name="WormBaseParasite"/>
        </authorList>
    </citation>
    <scope>IDENTIFICATION</scope>
</reference>
<name>A0A914YC69_9BILA</name>
<evidence type="ECO:0000313" key="1">
    <source>
        <dbReference type="Proteomes" id="UP000887577"/>
    </source>
</evidence>
<keyword evidence="1" id="KW-1185">Reference proteome</keyword>
<accession>A0A914YC69</accession>
<dbReference type="WBParaSite" id="PSU_v2.g17810.t1">
    <property type="protein sequence ID" value="PSU_v2.g17810.t1"/>
    <property type="gene ID" value="PSU_v2.g17810"/>
</dbReference>
<evidence type="ECO:0000313" key="2">
    <source>
        <dbReference type="WBParaSite" id="PSU_v2.g17810.t1"/>
    </source>
</evidence>
<sequence>MLLIFALIFGIFGQRFQRHSSNDNSQNDLDVVDNSKKLASDVNTFLITEPREYEIELLQGELKFEMCTSECNSDPLIFCFDSDEPKTVPNSNRCLPNQCEVQAGFHPNSAGKAARFFEKLSCEFFLLFFFSLQLQFQLMW</sequence>
<dbReference type="Proteomes" id="UP000887577">
    <property type="component" value="Unplaced"/>
</dbReference>
<proteinExistence type="predicted"/>
<organism evidence="1 2">
    <name type="scientific">Panagrolaimus superbus</name>
    <dbReference type="NCBI Taxonomy" id="310955"/>
    <lineage>
        <taxon>Eukaryota</taxon>
        <taxon>Metazoa</taxon>
        <taxon>Ecdysozoa</taxon>
        <taxon>Nematoda</taxon>
        <taxon>Chromadorea</taxon>
        <taxon>Rhabditida</taxon>
        <taxon>Tylenchina</taxon>
        <taxon>Panagrolaimomorpha</taxon>
        <taxon>Panagrolaimoidea</taxon>
        <taxon>Panagrolaimidae</taxon>
        <taxon>Panagrolaimus</taxon>
    </lineage>
</organism>
<protein>
    <submittedName>
        <fullName evidence="2">Uncharacterized protein</fullName>
    </submittedName>
</protein>